<reference evidence="2" key="1">
    <citation type="journal article" date="2015" name="Genome Biol. Evol.">
        <title>Organellar Genomes of White Spruce (Picea glauca): Assembly and Annotation.</title>
        <authorList>
            <person name="Jackman S.D."/>
            <person name="Warren R.L."/>
            <person name="Gibb E.A."/>
            <person name="Vandervalk B.P."/>
            <person name="Mohamadi H."/>
            <person name="Chu J."/>
            <person name="Raymond A."/>
            <person name="Pleasance S."/>
            <person name="Coope R."/>
            <person name="Wildung M.R."/>
            <person name="Ritland C.E."/>
            <person name="Bousquet J."/>
            <person name="Jones S.J."/>
            <person name="Bohlmann J."/>
            <person name="Birol I."/>
        </authorList>
    </citation>
    <scope>NUCLEOTIDE SEQUENCE [LARGE SCALE GENOMIC DNA]</scope>
    <source>
        <tissue evidence="2">Flushing bud</tissue>
    </source>
</reference>
<dbReference type="PANTHER" id="PTHR33116">
    <property type="entry name" value="REVERSE TRANSCRIPTASE ZINC-BINDING DOMAIN-CONTAINING PROTEIN-RELATED-RELATED"/>
    <property type="match status" value="1"/>
</dbReference>
<dbReference type="SUPFAM" id="SSF56672">
    <property type="entry name" value="DNA/RNA polymerases"/>
    <property type="match status" value="1"/>
</dbReference>
<protein>
    <recommendedName>
        <fullName evidence="1">Reverse transcriptase domain-containing protein</fullName>
    </recommendedName>
</protein>
<proteinExistence type="predicted"/>
<organism evidence="2">
    <name type="scientific">Picea glauca</name>
    <name type="common">White spruce</name>
    <name type="synonym">Pinus glauca</name>
    <dbReference type="NCBI Taxonomy" id="3330"/>
    <lineage>
        <taxon>Eukaryota</taxon>
        <taxon>Viridiplantae</taxon>
        <taxon>Streptophyta</taxon>
        <taxon>Embryophyta</taxon>
        <taxon>Tracheophyta</taxon>
        <taxon>Spermatophyta</taxon>
        <taxon>Pinopsida</taxon>
        <taxon>Pinidae</taxon>
        <taxon>Conifers I</taxon>
        <taxon>Pinales</taxon>
        <taxon>Pinaceae</taxon>
        <taxon>Picea</taxon>
    </lineage>
</organism>
<evidence type="ECO:0000313" key="2">
    <source>
        <dbReference type="EMBL" id="KUM46902.1"/>
    </source>
</evidence>
<sequence>MLHVGFSSDFVNWVEGFSSSFSLSLFINGSASSFFPPSRGLRQGCPLFPLLFILIAEGFSRCLLHERESGRLKGIKMGENLSITHLLFVDDVLLFGDGSLRDAQAIHQALYLYCKATGMEVNHQKSCIIFHRAVEGQERAIQN</sequence>
<comment type="caution">
    <text evidence="2">The sequence shown here is derived from an EMBL/GenBank/DDBJ whole genome shotgun (WGS) entry which is preliminary data.</text>
</comment>
<dbReference type="AlphaFoldDB" id="A0A101LWY9"/>
<dbReference type="InterPro" id="IPR043502">
    <property type="entry name" value="DNA/RNA_pol_sf"/>
</dbReference>
<evidence type="ECO:0000259" key="1">
    <source>
        <dbReference type="Pfam" id="PF00078"/>
    </source>
</evidence>
<accession>A0A101LWY9</accession>
<dbReference type="InterPro" id="IPR000477">
    <property type="entry name" value="RT_dom"/>
</dbReference>
<dbReference type="Pfam" id="PF00078">
    <property type="entry name" value="RVT_1"/>
    <property type="match status" value="1"/>
</dbReference>
<dbReference type="EMBL" id="LKAM01000009">
    <property type="protein sequence ID" value="KUM46902.1"/>
    <property type="molecule type" value="Genomic_DNA"/>
</dbReference>
<dbReference type="PANTHER" id="PTHR33116:SF86">
    <property type="entry name" value="REVERSE TRANSCRIPTASE DOMAIN-CONTAINING PROTEIN"/>
    <property type="match status" value="1"/>
</dbReference>
<feature type="domain" description="Reverse transcriptase" evidence="1">
    <location>
        <begin position="22"/>
        <end position="129"/>
    </location>
</feature>
<geneLocation type="mitochondrion" evidence="2"/>
<gene>
    <name evidence="2" type="ORF">ABT39_MTgene6357</name>
</gene>
<name>A0A101LWY9_PICGL</name>
<keyword evidence="2" id="KW-0496">Mitochondrion</keyword>